<reference evidence="3 4" key="1">
    <citation type="submission" date="2012-12" db="EMBL/GenBank/DDBJ databases">
        <title>Genome assembly of Fulvivirga imtechensis AK7.</title>
        <authorList>
            <person name="Nupur N."/>
            <person name="Khatri I."/>
            <person name="Kumar R."/>
            <person name="Subramanian S."/>
            <person name="Pinnaka A."/>
        </authorList>
    </citation>
    <scope>NUCLEOTIDE SEQUENCE [LARGE SCALE GENOMIC DNA]</scope>
    <source>
        <strain evidence="3 4">AK7</strain>
    </source>
</reference>
<dbReference type="eggNOG" id="COG5183">
    <property type="taxonomic scope" value="Bacteria"/>
</dbReference>
<dbReference type="Pfam" id="PF05239">
    <property type="entry name" value="PRC"/>
    <property type="match status" value="1"/>
</dbReference>
<dbReference type="InterPro" id="IPR014747">
    <property type="entry name" value="Bac_photo_RC_H_C"/>
</dbReference>
<evidence type="ECO:0000256" key="1">
    <source>
        <dbReference type="SAM" id="MobiDB-lite"/>
    </source>
</evidence>
<dbReference type="InterPro" id="IPR011033">
    <property type="entry name" value="PRC_barrel-like_sf"/>
</dbReference>
<keyword evidence="4" id="KW-1185">Reference proteome</keyword>
<dbReference type="EMBL" id="AMZN01000015">
    <property type="protein sequence ID" value="ELR72766.1"/>
    <property type="molecule type" value="Genomic_DNA"/>
</dbReference>
<proteinExistence type="predicted"/>
<accession>L8JUV9</accession>
<dbReference type="OrthoDB" id="1422173at2"/>
<dbReference type="GO" id="GO:0019684">
    <property type="term" value="P:photosynthesis, light reaction"/>
    <property type="evidence" value="ECO:0007669"/>
    <property type="project" value="InterPro"/>
</dbReference>
<comment type="caution">
    <text evidence="3">The sequence shown here is derived from an EMBL/GenBank/DDBJ whole genome shotgun (WGS) entry which is preliminary data.</text>
</comment>
<sequence>MARTAEKYTAKRKDKRLHFLHDLDDFKVASGQPDVRGWELVDANRERVGTVENLLVDIKAEKVRYLDVDLDDRLISEDYDPQDNTNIRGVHGFTNRKGDKHLIVPIGLARIDDESHCVIVDEVHKETFQRVPRYDTSTPISADYEFAVSEALASPREATGENDRPIGTAVPGEFYERDEFDERKFYSRNQ</sequence>
<feature type="region of interest" description="Disordered" evidence="1">
    <location>
        <begin position="154"/>
        <end position="173"/>
    </location>
</feature>
<dbReference type="SUPFAM" id="SSF50346">
    <property type="entry name" value="PRC-barrel domain"/>
    <property type="match status" value="1"/>
</dbReference>
<dbReference type="InterPro" id="IPR027275">
    <property type="entry name" value="PRC-brl_dom"/>
</dbReference>
<dbReference type="Proteomes" id="UP000011135">
    <property type="component" value="Unassembled WGS sequence"/>
</dbReference>
<evidence type="ECO:0000313" key="3">
    <source>
        <dbReference type="EMBL" id="ELR72766.1"/>
    </source>
</evidence>
<dbReference type="STRING" id="1237149.C900_01145"/>
<dbReference type="Gene3D" id="3.90.50.10">
    <property type="entry name" value="Photosynthetic Reaction Center, subunit H, domain 2"/>
    <property type="match status" value="1"/>
</dbReference>
<protein>
    <recommendedName>
        <fullName evidence="2">PRC-barrel domain-containing protein</fullName>
    </recommendedName>
</protein>
<organism evidence="3 4">
    <name type="scientific">Fulvivirga imtechensis AK7</name>
    <dbReference type="NCBI Taxonomy" id="1237149"/>
    <lineage>
        <taxon>Bacteria</taxon>
        <taxon>Pseudomonadati</taxon>
        <taxon>Bacteroidota</taxon>
        <taxon>Cytophagia</taxon>
        <taxon>Cytophagales</taxon>
        <taxon>Fulvivirgaceae</taxon>
        <taxon>Fulvivirga</taxon>
    </lineage>
</organism>
<evidence type="ECO:0000313" key="4">
    <source>
        <dbReference type="Proteomes" id="UP000011135"/>
    </source>
</evidence>
<dbReference type="RefSeq" id="WP_009578819.1">
    <property type="nucleotide sequence ID" value="NZ_AMZN01000015.1"/>
</dbReference>
<feature type="domain" description="PRC-barrel" evidence="2">
    <location>
        <begin position="33"/>
        <end position="123"/>
    </location>
</feature>
<gene>
    <name evidence="3" type="ORF">C900_01145</name>
</gene>
<dbReference type="AlphaFoldDB" id="L8JUV9"/>
<dbReference type="GO" id="GO:0030077">
    <property type="term" value="C:plasma membrane light-harvesting complex"/>
    <property type="evidence" value="ECO:0007669"/>
    <property type="project" value="InterPro"/>
</dbReference>
<evidence type="ECO:0000259" key="2">
    <source>
        <dbReference type="Pfam" id="PF05239"/>
    </source>
</evidence>
<name>L8JUV9_9BACT</name>